<accession>A0A9P4TTD2</accession>
<dbReference type="PANTHER" id="PTHR42059">
    <property type="entry name" value="TNT DOMAIN-CONTAINING PROTEIN"/>
    <property type="match status" value="1"/>
</dbReference>
<name>A0A9P4TTD2_9PEZI</name>
<protein>
    <recommendedName>
        <fullName evidence="1">TNT domain-containing protein</fullName>
    </recommendedName>
</protein>
<evidence type="ECO:0000313" key="3">
    <source>
        <dbReference type="Proteomes" id="UP000800235"/>
    </source>
</evidence>
<dbReference type="AlphaFoldDB" id="A0A9P4TTD2"/>
<dbReference type="GO" id="GO:0050135">
    <property type="term" value="F:NADP+ nucleosidase activity"/>
    <property type="evidence" value="ECO:0007669"/>
    <property type="project" value="InterPro"/>
</dbReference>
<dbReference type="Proteomes" id="UP000800235">
    <property type="component" value="Unassembled WGS sequence"/>
</dbReference>
<sequence length="101" mass="11444">SYLRFGGFLPGHFLASFTAPGTGHYVYPLFDGFQIDTSCRATVGDMTLQPRMSFGRFGSEYGTLMERRDAPYTHRSLAQTNLNAASKAMHPLHYRQYEVTR</sequence>
<organism evidence="2 3">
    <name type="scientific">Tothia fuscella</name>
    <dbReference type="NCBI Taxonomy" id="1048955"/>
    <lineage>
        <taxon>Eukaryota</taxon>
        <taxon>Fungi</taxon>
        <taxon>Dikarya</taxon>
        <taxon>Ascomycota</taxon>
        <taxon>Pezizomycotina</taxon>
        <taxon>Dothideomycetes</taxon>
        <taxon>Pleosporomycetidae</taxon>
        <taxon>Venturiales</taxon>
        <taxon>Cylindrosympodiaceae</taxon>
        <taxon>Tothia</taxon>
    </lineage>
</organism>
<proteinExistence type="predicted"/>
<evidence type="ECO:0000313" key="2">
    <source>
        <dbReference type="EMBL" id="KAF2419002.1"/>
    </source>
</evidence>
<comment type="caution">
    <text evidence="2">The sequence shown here is derived from an EMBL/GenBank/DDBJ whole genome shotgun (WGS) entry which is preliminary data.</text>
</comment>
<dbReference type="OrthoDB" id="2923349at2759"/>
<dbReference type="InterPro" id="IPR053024">
    <property type="entry name" value="Fungal_surface_NADase"/>
</dbReference>
<reference evidence="2" key="1">
    <citation type="journal article" date="2020" name="Stud. Mycol.">
        <title>101 Dothideomycetes genomes: a test case for predicting lifestyles and emergence of pathogens.</title>
        <authorList>
            <person name="Haridas S."/>
            <person name="Albert R."/>
            <person name="Binder M."/>
            <person name="Bloem J."/>
            <person name="Labutti K."/>
            <person name="Salamov A."/>
            <person name="Andreopoulos B."/>
            <person name="Baker S."/>
            <person name="Barry K."/>
            <person name="Bills G."/>
            <person name="Bluhm B."/>
            <person name="Cannon C."/>
            <person name="Castanera R."/>
            <person name="Culley D."/>
            <person name="Daum C."/>
            <person name="Ezra D."/>
            <person name="Gonzalez J."/>
            <person name="Henrissat B."/>
            <person name="Kuo A."/>
            <person name="Liang C."/>
            <person name="Lipzen A."/>
            <person name="Lutzoni F."/>
            <person name="Magnuson J."/>
            <person name="Mondo S."/>
            <person name="Nolan M."/>
            <person name="Ohm R."/>
            <person name="Pangilinan J."/>
            <person name="Park H.-J."/>
            <person name="Ramirez L."/>
            <person name="Alfaro M."/>
            <person name="Sun H."/>
            <person name="Tritt A."/>
            <person name="Yoshinaga Y."/>
            <person name="Zwiers L.-H."/>
            <person name="Turgeon B."/>
            <person name="Goodwin S."/>
            <person name="Spatafora J."/>
            <person name="Crous P."/>
            <person name="Grigoriev I."/>
        </authorList>
    </citation>
    <scope>NUCLEOTIDE SEQUENCE</scope>
    <source>
        <strain evidence="2">CBS 130266</strain>
    </source>
</reference>
<feature type="non-terminal residue" evidence="2">
    <location>
        <position position="1"/>
    </location>
</feature>
<dbReference type="InterPro" id="IPR025331">
    <property type="entry name" value="TNT"/>
</dbReference>
<keyword evidence="3" id="KW-1185">Reference proteome</keyword>
<evidence type="ECO:0000259" key="1">
    <source>
        <dbReference type="Pfam" id="PF14021"/>
    </source>
</evidence>
<dbReference type="EMBL" id="MU007121">
    <property type="protein sequence ID" value="KAF2419002.1"/>
    <property type="molecule type" value="Genomic_DNA"/>
</dbReference>
<gene>
    <name evidence="2" type="ORF">EJ08DRAFT_599031</name>
</gene>
<dbReference type="Pfam" id="PF14021">
    <property type="entry name" value="TNT"/>
    <property type="match status" value="1"/>
</dbReference>
<feature type="domain" description="TNT" evidence="1">
    <location>
        <begin position="47"/>
        <end position="101"/>
    </location>
</feature>
<dbReference type="PANTHER" id="PTHR42059:SF1">
    <property type="entry name" value="TNT DOMAIN-CONTAINING PROTEIN"/>
    <property type="match status" value="1"/>
</dbReference>